<feature type="domain" description="Cobalamin adenosyltransferase-like" evidence="4">
    <location>
        <begin position="5"/>
        <end position="164"/>
    </location>
</feature>
<dbReference type="Pfam" id="PF01923">
    <property type="entry name" value="Cob_adeno_trans"/>
    <property type="match status" value="1"/>
</dbReference>
<organism evidence="5">
    <name type="scientific">bioreactor metagenome</name>
    <dbReference type="NCBI Taxonomy" id="1076179"/>
    <lineage>
        <taxon>unclassified sequences</taxon>
        <taxon>metagenomes</taxon>
        <taxon>ecological metagenomes</taxon>
    </lineage>
</organism>
<accession>A0A645C691</accession>
<evidence type="ECO:0000256" key="3">
    <source>
        <dbReference type="ARBA" id="ARBA00022840"/>
    </source>
</evidence>
<evidence type="ECO:0000256" key="1">
    <source>
        <dbReference type="ARBA" id="ARBA00022679"/>
    </source>
</evidence>
<name>A0A645C691_9ZZZZ</name>
<dbReference type="Gene3D" id="1.20.1200.10">
    <property type="entry name" value="Cobalamin adenosyltransferase-like"/>
    <property type="match status" value="1"/>
</dbReference>
<dbReference type="InterPro" id="IPR029499">
    <property type="entry name" value="PduO-typ"/>
</dbReference>
<evidence type="ECO:0000259" key="4">
    <source>
        <dbReference type="Pfam" id="PF01923"/>
    </source>
</evidence>
<gene>
    <name evidence="5" type="primary">yvqK_19</name>
    <name evidence="5" type="ORF">SDC9_120168</name>
</gene>
<reference evidence="5" key="1">
    <citation type="submission" date="2019-08" db="EMBL/GenBank/DDBJ databases">
        <authorList>
            <person name="Kucharzyk K."/>
            <person name="Murdoch R.W."/>
            <person name="Higgins S."/>
            <person name="Loffler F."/>
        </authorList>
    </citation>
    <scope>NUCLEOTIDE SEQUENCE</scope>
</reference>
<dbReference type="PANTHER" id="PTHR12213">
    <property type="entry name" value="CORRINOID ADENOSYLTRANSFERASE"/>
    <property type="match status" value="1"/>
</dbReference>
<dbReference type="AlphaFoldDB" id="A0A645C691"/>
<keyword evidence="3" id="KW-0067">ATP-binding</keyword>
<dbReference type="GO" id="GO:0008817">
    <property type="term" value="F:corrinoid adenosyltransferase activity"/>
    <property type="evidence" value="ECO:0007669"/>
    <property type="project" value="UniProtKB-EC"/>
</dbReference>
<proteinExistence type="predicted"/>
<sequence length="170" mass="18734">MKASVYTRTGDKGTTGLLSGERVPKQSLRVEAYGSIDEINSTLGLARSLVKRDDVKGTIYKVQQLLMSLMADIASINLPEPYINPEHVALLEQTIDQFDSLLKPLSRFIIPGDTPGAAALDMARTVTRRAERACLRVAEKESINENALVCLNRLSDLCFILSRVEIEIGE</sequence>
<dbReference type="PANTHER" id="PTHR12213:SF0">
    <property type="entry name" value="CORRINOID ADENOSYLTRANSFERASE MMAB"/>
    <property type="match status" value="1"/>
</dbReference>
<comment type="caution">
    <text evidence="5">The sequence shown here is derived from an EMBL/GenBank/DDBJ whole genome shotgun (WGS) entry which is preliminary data.</text>
</comment>
<evidence type="ECO:0000313" key="5">
    <source>
        <dbReference type="EMBL" id="MPM73192.1"/>
    </source>
</evidence>
<protein>
    <submittedName>
        <fullName evidence="5">Cob(I)yrinic acid a,c-diamide adenosyltransferase</fullName>
        <ecNumber evidence="5">2.5.1.17</ecNumber>
    </submittedName>
</protein>
<keyword evidence="1 5" id="KW-0808">Transferase</keyword>
<dbReference type="SUPFAM" id="SSF89028">
    <property type="entry name" value="Cobalamin adenosyltransferase-like"/>
    <property type="match status" value="1"/>
</dbReference>
<dbReference type="EMBL" id="VSSQ01025207">
    <property type="protein sequence ID" value="MPM73192.1"/>
    <property type="molecule type" value="Genomic_DNA"/>
</dbReference>
<dbReference type="GO" id="GO:0005524">
    <property type="term" value="F:ATP binding"/>
    <property type="evidence" value="ECO:0007669"/>
    <property type="project" value="UniProtKB-KW"/>
</dbReference>
<dbReference type="InterPro" id="IPR016030">
    <property type="entry name" value="CblAdoTrfase-like"/>
</dbReference>
<dbReference type="InterPro" id="IPR036451">
    <property type="entry name" value="CblAdoTrfase-like_sf"/>
</dbReference>
<dbReference type="NCBIfam" id="TIGR00636">
    <property type="entry name" value="PduO_Nterm"/>
    <property type="match status" value="1"/>
</dbReference>
<dbReference type="EC" id="2.5.1.17" evidence="5"/>
<evidence type="ECO:0000256" key="2">
    <source>
        <dbReference type="ARBA" id="ARBA00022741"/>
    </source>
</evidence>
<keyword evidence="2" id="KW-0547">Nucleotide-binding</keyword>